<proteinExistence type="predicted"/>
<evidence type="ECO:0000313" key="1">
    <source>
        <dbReference type="EMBL" id="KAA3480357.1"/>
    </source>
</evidence>
<protein>
    <submittedName>
        <fullName evidence="1">Uncharacterized protein</fullName>
    </submittedName>
</protein>
<keyword evidence="2" id="KW-1185">Reference proteome</keyword>
<sequence>MPHQRHKRAGTLVRAVMQEWAILMLKMLPLDPRLEHLPRLILYEPKRRLLPLMLLRKTVHLKCPIGELITVESDRLNNVTRVISTIIAKKMISKGCEAFLAYILDT</sequence>
<gene>
    <name evidence="1" type="ORF">EPI10_020795</name>
</gene>
<accession>A0A5B6WGW6</accession>
<evidence type="ECO:0000313" key="2">
    <source>
        <dbReference type="Proteomes" id="UP000325315"/>
    </source>
</evidence>
<comment type="caution">
    <text evidence="1">The sequence shown here is derived from an EMBL/GenBank/DDBJ whole genome shotgun (WGS) entry which is preliminary data.</text>
</comment>
<dbReference type="EMBL" id="SMMG02000003">
    <property type="protein sequence ID" value="KAA3480357.1"/>
    <property type="molecule type" value="Genomic_DNA"/>
</dbReference>
<dbReference type="AlphaFoldDB" id="A0A5B6WGW6"/>
<dbReference type="Proteomes" id="UP000325315">
    <property type="component" value="Unassembled WGS sequence"/>
</dbReference>
<reference evidence="2" key="1">
    <citation type="journal article" date="2019" name="Plant Biotechnol. J.">
        <title>Genome sequencing of the Australian wild diploid species Gossypium australe highlights disease resistance and delayed gland morphogenesis.</title>
        <authorList>
            <person name="Cai Y."/>
            <person name="Cai X."/>
            <person name="Wang Q."/>
            <person name="Wang P."/>
            <person name="Zhang Y."/>
            <person name="Cai C."/>
            <person name="Xu Y."/>
            <person name="Wang K."/>
            <person name="Zhou Z."/>
            <person name="Wang C."/>
            <person name="Geng S."/>
            <person name="Li B."/>
            <person name="Dong Q."/>
            <person name="Hou Y."/>
            <person name="Wang H."/>
            <person name="Ai P."/>
            <person name="Liu Z."/>
            <person name="Yi F."/>
            <person name="Sun M."/>
            <person name="An G."/>
            <person name="Cheng J."/>
            <person name="Zhang Y."/>
            <person name="Shi Q."/>
            <person name="Xie Y."/>
            <person name="Shi X."/>
            <person name="Chang Y."/>
            <person name="Huang F."/>
            <person name="Chen Y."/>
            <person name="Hong S."/>
            <person name="Mi L."/>
            <person name="Sun Q."/>
            <person name="Zhang L."/>
            <person name="Zhou B."/>
            <person name="Peng R."/>
            <person name="Zhang X."/>
            <person name="Liu F."/>
        </authorList>
    </citation>
    <scope>NUCLEOTIDE SEQUENCE [LARGE SCALE GENOMIC DNA]</scope>
    <source>
        <strain evidence="2">cv. PA1801</strain>
    </source>
</reference>
<name>A0A5B6WGW6_9ROSI</name>
<organism evidence="1 2">
    <name type="scientific">Gossypium australe</name>
    <dbReference type="NCBI Taxonomy" id="47621"/>
    <lineage>
        <taxon>Eukaryota</taxon>
        <taxon>Viridiplantae</taxon>
        <taxon>Streptophyta</taxon>
        <taxon>Embryophyta</taxon>
        <taxon>Tracheophyta</taxon>
        <taxon>Spermatophyta</taxon>
        <taxon>Magnoliopsida</taxon>
        <taxon>eudicotyledons</taxon>
        <taxon>Gunneridae</taxon>
        <taxon>Pentapetalae</taxon>
        <taxon>rosids</taxon>
        <taxon>malvids</taxon>
        <taxon>Malvales</taxon>
        <taxon>Malvaceae</taxon>
        <taxon>Malvoideae</taxon>
        <taxon>Gossypium</taxon>
    </lineage>
</organism>